<evidence type="ECO:0000313" key="2">
    <source>
        <dbReference type="Proteomes" id="UP000287651"/>
    </source>
</evidence>
<accession>A0A426ZZ21</accession>
<organism evidence="1 2">
    <name type="scientific">Ensete ventricosum</name>
    <name type="common">Abyssinian banana</name>
    <name type="synonym">Musa ensete</name>
    <dbReference type="NCBI Taxonomy" id="4639"/>
    <lineage>
        <taxon>Eukaryota</taxon>
        <taxon>Viridiplantae</taxon>
        <taxon>Streptophyta</taxon>
        <taxon>Embryophyta</taxon>
        <taxon>Tracheophyta</taxon>
        <taxon>Spermatophyta</taxon>
        <taxon>Magnoliopsida</taxon>
        <taxon>Liliopsida</taxon>
        <taxon>Zingiberales</taxon>
        <taxon>Musaceae</taxon>
        <taxon>Ensete</taxon>
    </lineage>
</organism>
<sequence>MLDVQCSGGCSRVTLLASGLSAARVSSFAATGMRAAWYESCLESLLAADKFKAFETGVGFAPIVVVNLLSVRGERMHGSLGTGENSPLGD</sequence>
<evidence type="ECO:0000313" key="1">
    <source>
        <dbReference type="EMBL" id="RRT69226.1"/>
    </source>
</evidence>
<dbReference type="Proteomes" id="UP000287651">
    <property type="component" value="Unassembled WGS sequence"/>
</dbReference>
<reference evidence="1 2" key="1">
    <citation type="journal article" date="2014" name="Agronomy (Basel)">
        <title>A Draft Genome Sequence for Ensete ventricosum, the Drought-Tolerant Tree Against Hunger.</title>
        <authorList>
            <person name="Harrison J."/>
            <person name="Moore K.A."/>
            <person name="Paszkiewicz K."/>
            <person name="Jones T."/>
            <person name="Grant M."/>
            <person name="Ambacheew D."/>
            <person name="Muzemil S."/>
            <person name="Studholme D.J."/>
        </authorList>
    </citation>
    <scope>NUCLEOTIDE SEQUENCE [LARGE SCALE GENOMIC DNA]</scope>
</reference>
<dbReference type="AlphaFoldDB" id="A0A426ZZ21"/>
<gene>
    <name evidence="1" type="ORF">B296_00021109</name>
</gene>
<name>A0A426ZZ21_ENSVE</name>
<dbReference type="EMBL" id="AMZH03004412">
    <property type="protein sequence ID" value="RRT69226.1"/>
    <property type="molecule type" value="Genomic_DNA"/>
</dbReference>
<comment type="caution">
    <text evidence="1">The sequence shown here is derived from an EMBL/GenBank/DDBJ whole genome shotgun (WGS) entry which is preliminary data.</text>
</comment>
<proteinExistence type="predicted"/>
<protein>
    <submittedName>
        <fullName evidence="1">Uncharacterized protein</fullName>
    </submittedName>
</protein>